<sequence>MNKSPFNLEETLRVAREEFSRKPVLEMAANSGCLYDLDKERVTVPFLNQKYLVTYPHGQVTYAHDNSEAPIITAILLLHYLTNATGIELSNNWISFKELQGGSIYIEPFQHRAIIPFVKKFGGYPQDFAKAAEKLGGKKAEHGDVSYIIPALPKVPLLYILWEGDEEFPPNGTILFDNYANAYLATEDFAFLAGMTVAALLAALKE</sequence>
<dbReference type="Pfam" id="PF12654">
    <property type="entry name" value="DUF3786"/>
    <property type="match status" value="1"/>
</dbReference>
<organism evidence="2 3">
    <name type="scientific">Dethiobacter alkaliphilus AHT 1</name>
    <dbReference type="NCBI Taxonomy" id="555088"/>
    <lineage>
        <taxon>Bacteria</taxon>
        <taxon>Bacillati</taxon>
        <taxon>Bacillota</taxon>
        <taxon>Dethiobacteria</taxon>
        <taxon>Dethiobacterales</taxon>
        <taxon>Dethiobacteraceae</taxon>
        <taxon>Dethiobacter</taxon>
    </lineage>
</organism>
<feature type="domain" description="DUF3786" evidence="1">
    <location>
        <begin position="26"/>
        <end position="197"/>
    </location>
</feature>
<comment type="caution">
    <text evidence="2">The sequence shown here is derived from an EMBL/GenBank/DDBJ whole genome shotgun (WGS) entry which is preliminary data.</text>
</comment>
<gene>
    <name evidence="2" type="ORF">DealDRAFT_1559</name>
</gene>
<proteinExistence type="predicted"/>
<evidence type="ECO:0000313" key="3">
    <source>
        <dbReference type="Proteomes" id="UP000006443"/>
    </source>
</evidence>
<protein>
    <recommendedName>
        <fullName evidence="1">DUF3786 domain-containing protein</fullName>
    </recommendedName>
</protein>
<accession>C0GGJ5</accession>
<dbReference type="Proteomes" id="UP000006443">
    <property type="component" value="Unassembled WGS sequence"/>
</dbReference>
<keyword evidence="3" id="KW-1185">Reference proteome</keyword>
<dbReference type="eggNOG" id="COG1456">
    <property type="taxonomic scope" value="Bacteria"/>
</dbReference>
<evidence type="ECO:0000313" key="2">
    <source>
        <dbReference type="EMBL" id="EEG77436.1"/>
    </source>
</evidence>
<name>C0GGJ5_DETAL</name>
<dbReference type="EMBL" id="ACJM01000007">
    <property type="protein sequence ID" value="EEG77436.1"/>
    <property type="molecule type" value="Genomic_DNA"/>
</dbReference>
<dbReference type="OrthoDB" id="159408at2"/>
<dbReference type="AlphaFoldDB" id="C0GGJ5"/>
<dbReference type="STRING" id="555088.DealDRAFT_1559"/>
<dbReference type="InterPro" id="IPR024264">
    <property type="entry name" value="DUF3786"/>
</dbReference>
<dbReference type="RefSeq" id="WP_008516403.1">
    <property type="nucleotide sequence ID" value="NZ_ACJM01000007.1"/>
</dbReference>
<reference evidence="2 3" key="1">
    <citation type="submission" date="2009-02" db="EMBL/GenBank/DDBJ databases">
        <title>Sequencing of the draft genome and assembly of Dethiobacter alkaliphilus AHT 1.</title>
        <authorList>
            <consortium name="US DOE Joint Genome Institute (JGI-PGF)"/>
            <person name="Lucas S."/>
            <person name="Copeland A."/>
            <person name="Lapidus A."/>
            <person name="Glavina del Rio T."/>
            <person name="Dalin E."/>
            <person name="Tice H."/>
            <person name="Bruce D."/>
            <person name="Goodwin L."/>
            <person name="Pitluck S."/>
            <person name="Larimer F."/>
            <person name="Land M.L."/>
            <person name="Hauser L."/>
            <person name="Muyzer G."/>
        </authorList>
    </citation>
    <scope>NUCLEOTIDE SEQUENCE [LARGE SCALE GENOMIC DNA]</scope>
    <source>
        <strain evidence="2 3">AHT 1</strain>
    </source>
</reference>
<evidence type="ECO:0000259" key="1">
    <source>
        <dbReference type="Pfam" id="PF12654"/>
    </source>
</evidence>